<dbReference type="Gene3D" id="2.60.40.10">
    <property type="entry name" value="Immunoglobulins"/>
    <property type="match status" value="3"/>
</dbReference>
<dbReference type="GO" id="GO:0007166">
    <property type="term" value="P:cell surface receptor signaling pathway"/>
    <property type="evidence" value="ECO:0007669"/>
    <property type="project" value="TreeGrafter"/>
</dbReference>
<evidence type="ECO:0000313" key="5">
    <source>
        <dbReference type="Proteomes" id="UP000694680"/>
    </source>
</evidence>
<name>A0A8C5GLM0_GOUWI</name>
<dbReference type="GO" id="GO:0004888">
    <property type="term" value="F:transmembrane signaling receptor activity"/>
    <property type="evidence" value="ECO:0007669"/>
    <property type="project" value="TreeGrafter"/>
</dbReference>
<sequence length="508" mass="57435">CCLVISFFVVSQCPLIILKQIIISDSVTFACRNVTKYFPSFKTYLSSSKMTSTHKSNSVTFWITFLFLDAELTLIPNRSLYFVGENVILLCNMNESNGENWEYELIKDGSEHVAYSEDARFEISLTFPEAGSKYQCIGRHKTDSKTKMSKNCNVAVAGEPLSFTRNVFATEQLKHPLKNDCRCVIKATGNILDATYSVKGEGVYWCRGGRGDPLYFTEYSEPVTIENTVSIKAVATMEHEWRPIYIGEVVTLRCNVAGTEWDYEWISDYDKSRKGARELKIKTSFSDYYSKYKCRGIAKHSPLTVTQWNPHPSVSLTVHPNRVQHFRIDPVSISCEGFSTQWRLMRCNVHTKVCRVVGNTMNSIFKLDENDLGIEGVYWCESDIAFSNAVNVTGRDDIILLSPAVPVLEGEKVILGCRTKLPIPRINFYKDHKVIFSVAVTKPREANMVISAISKSDKGFYKCGDAQTVSLQSWVSVTGTDHLIVCYCVLSIGFIHPKNMKHGIDWIV</sequence>
<dbReference type="SUPFAM" id="SSF48726">
    <property type="entry name" value="Immunoglobulin"/>
    <property type="match status" value="2"/>
</dbReference>
<proteinExistence type="predicted"/>
<keyword evidence="5" id="KW-1185">Reference proteome</keyword>
<dbReference type="SMART" id="SM00409">
    <property type="entry name" value="IG"/>
    <property type="match status" value="3"/>
</dbReference>
<evidence type="ECO:0000256" key="2">
    <source>
        <dbReference type="ARBA" id="ARBA00023157"/>
    </source>
</evidence>
<keyword evidence="2" id="KW-1015">Disulfide bond</keyword>
<dbReference type="GO" id="GO:0006955">
    <property type="term" value="P:immune response"/>
    <property type="evidence" value="ECO:0007669"/>
    <property type="project" value="TreeGrafter"/>
</dbReference>
<reference evidence="4" key="2">
    <citation type="submission" date="2025-08" db="UniProtKB">
        <authorList>
            <consortium name="Ensembl"/>
        </authorList>
    </citation>
    <scope>IDENTIFICATION</scope>
</reference>
<dbReference type="PANTHER" id="PTHR11481">
    <property type="entry name" value="IMMUNOGLOBULIN FC RECEPTOR"/>
    <property type="match status" value="1"/>
</dbReference>
<evidence type="ECO:0000256" key="1">
    <source>
        <dbReference type="ARBA" id="ARBA00022729"/>
    </source>
</evidence>
<dbReference type="InterPro" id="IPR003599">
    <property type="entry name" value="Ig_sub"/>
</dbReference>
<dbReference type="InterPro" id="IPR013783">
    <property type="entry name" value="Ig-like_fold"/>
</dbReference>
<dbReference type="InterPro" id="IPR036179">
    <property type="entry name" value="Ig-like_dom_sf"/>
</dbReference>
<evidence type="ECO:0000313" key="4">
    <source>
        <dbReference type="Ensembl" id="ENSGWIP00000032011.1"/>
    </source>
</evidence>
<dbReference type="PANTHER" id="PTHR11481:SF64">
    <property type="entry name" value="FC RECEPTOR-LIKE PROTEIN 4"/>
    <property type="match status" value="1"/>
</dbReference>
<accession>A0A8C5GLM0</accession>
<organism evidence="4 5">
    <name type="scientific">Gouania willdenowi</name>
    <name type="common">Blunt-snouted clingfish</name>
    <name type="synonym">Lepadogaster willdenowi</name>
    <dbReference type="NCBI Taxonomy" id="441366"/>
    <lineage>
        <taxon>Eukaryota</taxon>
        <taxon>Metazoa</taxon>
        <taxon>Chordata</taxon>
        <taxon>Craniata</taxon>
        <taxon>Vertebrata</taxon>
        <taxon>Euteleostomi</taxon>
        <taxon>Actinopterygii</taxon>
        <taxon>Neopterygii</taxon>
        <taxon>Teleostei</taxon>
        <taxon>Neoteleostei</taxon>
        <taxon>Acanthomorphata</taxon>
        <taxon>Ovalentaria</taxon>
        <taxon>Blenniimorphae</taxon>
        <taxon>Blenniiformes</taxon>
        <taxon>Gobiesocoidei</taxon>
        <taxon>Gobiesocidae</taxon>
        <taxon>Gobiesocinae</taxon>
        <taxon>Gouania</taxon>
    </lineage>
</organism>
<reference evidence="4" key="3">
    <citation type="submission" date="2025-09" db="UniProtKB">
        <authorList>
            <consortium name="Ensembl"/>
        </authorList>
    </citation>
    <scope>IDENTIFICATION</scope>
</reference>
<evidence type="ECO:0000259" key="3">
    <source>
        <dbReference type="PROSITE" id="PS50835"/>
    </source>
</evidence>
<feature type="domain" description="Ig-like" evidence="3">
    <location>
        <begin position="222"/>
        <end position="306"/>
    </location>
</feature>
<dbReference type="AlphaFoldDB" id="A0A8C5GLM0"/>
<dbReference type="Proteomes" id="UP000694680">
    <property type="component" value="Chromosome 18"/>
</dbReference>
<feature type="domain" description="Ig-like" evidence="3">
    <location>
        <begin position="396"/>
        <end position="463"/>
    </location>
</feature>
<dbReference type="PROSITE" id="PS50835">
    <property type="entry name" value="IG_LIKE"/>
    <property type="match status" value="2"/>
</dbReference>
<keyword evidence="1" id="KW-0732">Signal</keyword>
<protein>
    <recommendedName>
        <fullName evidence="3">Ig-like domain-containing protein</fullName>
    </recommendedName>
</protein>
<dbReference type="InterPro" id="IPR050488">
    <property type="entry name" value="Ig_Fc_receptor"/>
</dbReference>
<dbReference type="Ensembl" id="ENSGWIT00000034851.1">
    <property type="protein sequence ID" value="ENSGWIP00000032011.1"/>
    <property type="gene ID" value="ENSGWIG00000016507.1"/>
</dbReference>
<dbReference type="InterPro" id="IPR007110">
    <property type="entry name" value="Ig-like_dom"/>
</dbReference>
<dbReference type="GO" id="GO:0009897">
    <property type="term" value="C:external side of plasma membrane"/>
    <property type="evidence" value="ECO:0007669"/>
    <property type="project" value="TreeGrafter"/>
</dbReference>
<reference evidence="4" key="1">
    <citation type="submission" date="2020-06" db="EMBL/GenBank/DDBJ databases">
        <authorList>
            <consortium name="Wellcome Sanger Institute Data Sharing"/>
        </authorList>
    </citation>
    <scope>NUCLEOTIDE SEQUENCE [LARGE SCALE GENOMIC DNA]</scope>
</reference>